<feature type="chain" id="PRO_5003602047" evidence="1">
    <location>
        <begin position="29"/>
        <end position="244"/>
    </location>
</feature>
<dbReference type="Pfam" id="PF13472">
    <property type="entry name" value="Lipase_GDSL_2"/>
    <property type="match status" value="1"/>
</dbReference>
<dbReference type="SUPFAM" id="SSF52266">
    <property type="entry name" value="SGNH hydrolase"/>
    <property type="match status" value="1"/>
</dbReference>
<dbReference type="AlphaFoldDB" id="H5XTG1"/>
<evidence type="ECO:0000256" key="1">
    <source>
        <dbReference type="SAM" id="SignalP"/>
    </source>
</evidence>
<protein>
    <submittedName>
        <fullName evidence="3">Lysophospholipase L1-like esterase</fullName>
    </submittedName>
</protein>
<dbReference type="STRING" id="768710.DesyoDRAFT_1252"/>
<dbReference type="InterPro" id="IPR051532">
    <property type="entry name" value="Ester_Hydrolysis_Enzymes"/>
</dbReference>
<dbReference type="Gene3D" id="3.40.50.1110">
    <property type="entry name" value="SGNH hydrolase"/>
    <property type="match status" value="1"/>
</dbReference>
<organism evidence="3 4">
    <name type="scientific">Desulfosporosinus youngiae DSM 17734</name>
    <dbReference type="NCBI Taxonomy" id="768710"/>
    <lineage>
        <taxon>Bacteria</taxon>
        <taxon>Bacillati</taxon>
        <taxon>Bacillota</taxon>
        <taxon>Clostridia</taxon>
        <taxon>Eubacteriales</taxon>
        <taxon>Desulfitobacteriaceae</taxon>
        <taxon>Desulfosporosinus</taxon>
    </lineage>
</organism>
<gene>
    <name evidence="3" type="ORF">DesyoDRAFT_1252</name>
</gene>
<name>H5XTG1_9FIRM</name>
<accession>H5XTG1</accession>
<dbReference type="eggNOG" id="COG2755">
    <property type="taxonomic scope" value="Bacteria"/>
</dbReference>
<sequence>MKKRIIYLLFAALVFTMGTFGIPETVEAAQGTVITKSVVKVHPVNLKGIKKLKNGTVNAVILGDSIAVSQGAFEPYITGWDSYLNKSLAKKYSNKIEWDNKAASGTLVDYCLERATEIESETDVVFICVGRNDRNVYTPDEFSKKYTKLIRVIKRKAPKADIFCIVEPPMVSQDESKFLAIRKAIKNVSVKSGVNLLDVWSAFPKNQDALDELLADGLHPNKKGYKIMSNYMYTGLVEVINRVN</sequence>
<reference evidence="3 4" key="1">
    <citation type="submission" date="2011-11" db="EMBL/GenBank/DDBJ databases">
        <title>The Noncontiguous Finished genome of Desulfosporosinus youngiae DSM 17734.</title>
        <authorList>
            <consortium name="US DOE Joint Genome Institute (JGI-PGF)"/>
            <person name="Lucas S."/>
            <person name="Han J."/>
            <person name="Lapidus A."/>
            <person name="Cheng J.-F."/>
            <person name="Goodwin L."/>
            <person name="Pitluck S."/>
            <person name="Peters L."/>
            <person name="Ovchinnikova G."/>
            <person name="Lu M."/>
            <person name="Land M.L."/>
            <person name="Hauser L."/>
            <person name="Pester M."/>
            <person name="Spring S."/>
            <person name="Ollivier B."/>
            <person name="Rattei T."/>
            <person name="Klenk H.-P."/>
            <person name="Wagner M."/>
            <person name="Loy A."/>
            <person name="Woyke T.J."/>
        </authorList>
    </citation>
    <scope>NUCLEOTIDE SEQUENCE [LARGE SCALE GENOMIC DNA]</scope>
    <source>
        <strain evidence="3 4">DSM 17734</strain>
    </source>
</reference>
<dbReference type="HOGENOM" id="CLU_1136616_0_0_9"/>
<dbReference type="RefSeq" id="WP_007780781.1">
    <property type="nucleotide sequence ID" value="NZ_CM001441.1"/>
</dbReference>
<dbReference type="EMBL" id="CM001441">
    <property type="protein sequence ID" value="EHQ88420.1"/>
    <property type="molecule type" value="Genomic_DNA"/>
</dbReference>
<dbReference type="InterPro" id="IPR036514">
    <property type="entry name" value="SGNH_hydro_sf"/>
</dbReference>
<evidence type="ECO:0000259" key="2">
    <source>
        <dbReference type="Pfam" id="PF13472"/>
    </source>
</evidence>
<keyword evidence="1" id="KW-0732">Signal</keyword>
<dbReference type="InterPro" id="IPR013830">
    <property type="entry name" value="SGNH_hydro"/>
</dbReference>
<dbReference type="OrthoDB" id="8233337at2"/>
<evidence type="ECO:0000313" key="3">
    <source>
        <dbReference type="EMBL" id="EHQ88420.1"/>
    </source>
</evidence>
<evidence type="ECO:0000313" key="4">
    <source>
        <dbReference type="Proteomes" id="UP000005104"/>
    </source>
</evidence>
<dbReference type="CDD" id="cd00229">
    <property type="entry name" value="SGNH_hydrolase"/>
    <property type="match status" value="1"/>
</dbReference>
<keyword evidence="4" id="KW-1185">Reference proteome</keyword>
<feature type="signal peptide" evidence="1">
    <location>
        <begin position="1"/>
        <end position="28"/>
    </location>
</feature>
<feature type="domain" description="SGNH hydrolase-type esterase" evidence="2">
    <location>
        <begin position="61"/>
        <end position="227"/>
    </location>
</feature>
<dbReference type="PANTHER" id="PTHR30383">
    <property type="entry name" value="THIOESTERASE 1/PROTEASE 1/LYSOPHOSPHOLIPASE L1"/>
    <property type="match status" value="1"/>
</dbReference>
<proteinExistence type="predicted"/>
<dbReference type="Proteomes" id="UP000005104">
    <property type="component" value="Chromosome"/>
</dbReference>